<protein>
    <submittedName>
        <fullName evidence="2">Transglutaminase domain protein</fullName>
    </submittedName>
</protein>
<dbReference type="SMART" id="SM00460">
    <property type="entry name" value="TGc"/>
    <property type="match status" value="1"/>
</dbReference>
<dbReference type="Gene3D" id="3.10.620.30">
    <property type="match status" value="1"/>
</dbReference>
<evidence type="ECO:0000313" key="3">
    <source>
        <dbReference type="Proteomes" id="UP000001880"/>
    </source>
</evidence>
<dbReference type="InterPro" id="IPR002931">
    <property type="entry name" value="Transglutaminase-like"/>
</dbReference>
<dbReference type="eggNOG" id="COG1305">
    <property type="taxonomic scope" value="Bacteria"/>
</dbReference>
<feature type="domain" description="Transglutaminase-like" evidence="1">
    <location>
        <begin position="398"/>
        <end position="458"/>
    </location>
</feature>
<dbReference type="HOGENOM" id="CLU_526545_0_0_7"/>
<dbReference type="STRING" id="502025.Hoch_5617"/>
<dbReference type="InterPro" id="IPR038765">
    <property type="entry name" value="Papain-like_cys_pep_sf"/>
</dbReference>
<evidence type="ECO:0000313" key="2">
    <source>
        <dbReference type="EMBL" id="ACY18097.1"/>
    </source>
</evidence>
<dbReference type="RefSeq" id="WP_012830689.1">
    <property type="nucleotide sequence ID" value="NC_013440.1"/>
</dbReference>
<evidence type="ECO:0000259" key="1">
    <source>
        <dbReference type="SMART" id="SM00460"/>
    </source>
</evidence>
<name>D0LG72_HALO1</name>
<organism evidence="2 3">
    <name type="scientific">Haliangium ochraceum (strain DSM 14365 / JCM 11303 / SMP-2)</name>
    <dbReference type="NCBI Taxonomy" id="502025"/>
    <lineage>
        <taxon>Bacteria</taxon>
        <taxon>Pseudomonadati</taxon>
        <taxon>Myxococcota</taxon>
        <taxon>Polyangia</taxon>
        <taxon>Haliangiales</taxon>
        <taxon>Kofleriaceae</taxon>
        <taxon>Haliangium</taxon>
    </lineage>
</organism>
<dbReference type="Proteomes" id="UP000001880">
    <property type="component" value="Chromosome"/>
</dbReference>
<proteinExistence type="predicted"/>
<dbReference type="EMBL" id="CP001804">
    <property type="protein sequence ID" value="ACY18097.1"/>
    <property type="molecule type" value="Genomic_DNA"/>
</dbReference>
<reference evidence="2 3" key="1">
    <citation type="journal article" date="2010" name="Stand. Genomic Sci.">
        <title>Complete genome sequence of Haliangium ochraceum type strain (SMP-2).</title>
        <authorList>
            <consortium name="US DOE Joint Genome Institute (JGI-PGF)"/>
            <person name="Ivanova N."/>
            <person name="Daum C."/>
            <person name="Lang E."/>
            <person name="Abt B."/>
            <person name="Kopitz M."/>
            <person name="Saunders E."/>
            <person name="Lapidus A."/>
            <person name="Lucas S."/>
            <person name="Glavina Del Rio T."/>
            <person name="Nolan M."/>
            <person name="Tice H."/>
            <person name="Copeland A."/>
            <person name="Cheng J.F."/>
            <person name="Chen F."/>
            <person name="Bruce D."/>
            <person name="Goodwin L."/>
            <person name="Pitluck S."/>
            <person name="Mavromatis K."/>
            <person name="Pati A."/>
            <person name="Mikhailova N."/>
            <person name="Chen A."/>
            <person name="Palaniappan K."/>
            <person name="Land M."/>
            <person name="Hauser L."/>
            <person name="Chang Y.J."/>
            <person name="Jeffries C.D."/>
            <person name="Detter J.C."/>
            <person name="Brettin T."/>
            <person name="Rohde M."/>
            <person name="Goker M."/>
            <person name="Bristow J."/>
            <person name="Markowitz V."/>
            <person name="Eisen J.A."/>
            <person name="Hugenholtz P."/>
            <person name="Kyrpides N.C."/>
            <person name="Klenk H.P."/>
        </authorList>
    </citation>
    <scope>NUCLEOTIDE SEQUENCE [LARGE SCALE GENOMIC DNA]</scope>
    <source>
        <strain evidence="3">DSM 14365 / CIP 107738 / JCM 11303 / AJ 13395 / SMP-2</strain>
    </source>
</reference>
<keyword evidence="3" id="KW-1185">Reference proteome</keyword>
<dbReference type="Pfam" id="PF01841">
    <property type="entry name" value="Transglut_core"/>
    <property type="match status" value="1"/>
</dbReference>
<dbReference type="KEGG" id="hoh:Hoch_5617"/>
<accession>D0LG72</accession>
<dbReference type="AlphaFoldDB" id="D0LG72"/>
<gene>
    <name evidence="2" type="ordered locus">Hoch_5617</name>
</gene>
<dbReference type="PANTHER" id="PTHR33490:SF3">
    <property type="entry name" value="CONSERVED INTEGRAL MEMBRANE PROTEIN"/>
    <property type="match status" value="1"/>
</dbReference>
<sequence>MHIFEAGHGRPLCPVLGGGATIGYDSSVLRVLMAIAIATSALHCAPRSTPEWTSPAPEGPVPQASLIGYEAHFHITWNGARIGDAHESLRAQDEGLRFSRGEHIAARRGDAVVHGETNIAIDTDAALRAERVALRQLASGAERRGTAERNARGDWVVRFADEPLRQLPGEVVPAELVPLRIAAAAQSAAVPFDGAVMLPGYGFAVAHLRVDREAPQRLLATLTIDDGAAVLRSRFHLAQNGTLVRIEGEDGSGSRRVDAAAAAEPFAPPEIVDSASIALAPPRPAGAGESNSLVLGPIARERPPPPPLPGQHIEILGDAWHVRLGAGDALPPLVHATPYRALAPSAALDAEAAALAAEIVSASRVPPGRRAAAFALARATASLLADDLGTPGDTARTALMLGRGDCTAHALLFAELARARGIPARLVTGYRIDGARLLRHRWAIVALDGEWIAVDPTYGEAPAAPRLIGLAVHGPRAAELAMADEAAFAGLARVRAFACPSAEISARLCDPSSLRIP</sequence>
<dbReference type="PANTHER" id="PTHR33490">
    <property type="entry name" value="BLR5614 PROTEIN-RELATED"/>
    <property type="match status" value="1"/>
</dbReference>
<dbReference type="SUPFAM" id="SSF54001">
    <property type="entry name" value="Cysteine proteinases"/>
    <property type="match status" value="1"/>
</dbReference>